<dbReference type="PROSITE" id="PS50297">
    <property type="entry name" value="ANK_REP_REGION"/>
    <property type="match status" value="1"/>
</dbReference>
<dbReference type="InterPro" id="IPR036770">
    <property type="entry name" value="Ankyrin_rpt-contain_sf"/>
</dbReference>
<organism evidence="4 5">
    <name type="scientific">Flavobacterium endophyticum</name>
    <dbReference type="NCBI Taxonomy" id="1540163"/>
    <lineage>
        <taxon>Bacteria</taxon>
        <taxon>Pseudomonadati</taxon>
        <taxon>Bacteroidota</taxon>
        <taxon>Flavobacteriia</taxon>
        <taxon>Flavobacteriales</taxon>
        <taxon>Flavobacteriaceae</taxon>
        <taxon>Flavobacterium</taxon>
    </lineage>
</organism>
<dbReference type="Pfam" id="PF12796">
    <property type="entry name" value="Ank_2"/>
    <property type="match status" value="1"/>
</dbReference>
<evidence type="ECO:0000313" key="5">
    <source>
        <dbReference type="Proteomes" id="UP000277579"/>
    </source>
</evidence>
<keyword evidence="1" id="KW-0677">Repeat</keyword>
<evidence type="ECO:0000256" key="1">
    <source>
        <dbReference type="ARBA" id="ARBA00022737"/>
    </source>
</evidence>
<evidence type="ECO:0000313" key="4">
    <source>
        <dbReference type="EMBL" id="RKS18467.1"/>
    </source>
</evidence>
<dbReference type="Proteomes" id="UP000277579">
    <property type="component" value="Unassembled WGS sequence"/>
</dbReference>
<dbReference type="Pfam" id="PF13637">
    <property type="entry name" value="Ank_4"/>
    <property type="match status" value="1"/>
</dbReference>
<dbReference type="Gene3D" id="1.25.40.20">
    <property type="entry name" value="Ankyrin repeat-containing domain"/>
    <property type="match status" value="1"/>
</dbReference>
<dbReference type="PANTHER" id="PTHR24171:SF8">
    <property type="entry name" value="BRCA1-ASSOCIATED RING DOMAIN PROTEIN 1"/>
    <property type="match status" value="1"/>
</dbReference>
<dbReference type="SUPFAM" id="SSF48403">
    <property type="entry name" value="Ankyrin repeat"/>
    <property type="match status" value="1"/>
</dbReference>
<dbReference type="SMART" id="SM00248">
    <property type="entry name" value="ANK"/>
    <property type="match status" value="3"/>
</dbReference>
<comment type="caution">
    <text evidence="4">The sequence shown here is derived from an EMBL/GenBank/DDBJ whole genome shotgun (WGS) entry which is preliminary data.</text>
</comment>
<protein>
    <submittedName>
        <fullName evidence="4">Uncharacterized protein</fullName>
    </submittedName>
</protein>
<sequence length="188" mass="20731">MDYRDLWFKIAETLPMKKTTLFIFLLFLSLNAFSQKDIFNVARTGTVDEVKALMKANPGCINELSPEGYSPLILACYRGNTEVAQFLMQQVKDINTASGMGTALMAATVKGNVEIVKKLLENKANPNIPDSNGTTALIYAAIFKKYEIADFLIKAKADPAVKDNRGNSAIDYAVLANDDKLIQILKTN</sequence>
<keyword evidence="5" id="KW-1185">Reference proteome</keyword>
<dbReference type="EMBL" id="RBLC01000006">
    <property type="protein sequence ID" value="RKS18467.1"/>
    <property type="molecule type" value="Genomic_DNA"/>
</dbReference>
<keyword evidence="2 3" id="KW-0040">ANK repeat</keyword>
<dbReference type="GO" id="GO:0085020">
    <property type="term" value="P:protein K6-linked ubiquitination"/>
    <property type="evidence" value="ECO:0007669"/>
    <property type="project" value="TreeGrafter"/>
</dbReference>
<accession>A0A495LXI3</accession>
<dbReference type="InterPro" id="IPR002110">
    <property type="entry name" value="Ankyrin_rpt"/>
</dbReference>
<gene>
    <name evidence="4" type="ORF">CLV94_3277</name>
</gene>
<feature type="repeat" description="ANK" evidence="3">
    <location>
        <begin position="99"/>
        <end position="131"/>
    </location>
</feature>
<name>A0A495LXI3_9FLAO</name>
<evidence type="ECO:0000256" key="2">
    <source>
        <dbReference type="ARBA" id="ARBA00023043"/>
    </source>
</evidence>
<feature type="repeat" description="ANK" evidence="3">
    <location>
        <begin position="132"/>
        <end position="164"/>
    </location>
</feature>
<dbReference type="PANTHER" id="PTHR24171">
    <property type="entry name" value="ANKYRIN REPEAT DOMAIN-CONTAINING PROTEIN 39-RELATED"/>
    <property type="match status" value="1"/>
</dbReference>
<proteinExistence type="predicted"/>
<reference evidence="4 5" key="1">
    <citation type="submission" date="2018-10" db="EMBL/GenBank/DDBJ databases">
        <title>Genomic Encyclopedia of Archaeal and Bacterial Type Strains, Phase II (KMG-II): from individual species to whole genera.</title>
        <authorList>
            <person name="Goeker M."/>
        </authorList>
    </citation>
    <scope>NUCLEOTIDE SEQUENCE [LARGE SCALE GENOMIC DNA]</scope>
    <source>
        <strain evidence="4 5">DSM 29537</strain>
    </source>
</reference>
<dbReference type="AlphaFoldDB" id="A0A495LXI3"/>
<dbReference type="GO" id="GO:0004842">
    <property type="term" value="F:ubiquitin-protein transferase activity"/>
    <property type="evidence" value="ECO:0007669"/>
    <property type="project" value="TreeGrafter"/>
</dbReference>
<dbReference type="PROSITE" id="PS50088">
    <property type="entry name" value="ANK_REPEAT"/>
    <property type="match status" value="3"/>
</dbReference>
<evidence type="ECO:0000256" key="3">
    <source>
        <dbReference type="PROSITE-ProRule" id="PRU00023"/>
    </source>
</evidence>
<feature type="repeat" description="ANK" evidence="3">
    <location>
        <begin position="67"/>
        <end position="99"/>
    </location>
</feature>